<feature type="transmembrane region" description="Helical" evidence="1">
    <location>
        <begin position="6"/>
        <end position="28"/>
    </location>
</feature>
<protein>
    <submittedName>
        <fullName evidence="2">Uncharacterized protein</fullName>
    </submittedName>
</protein>
<proteinExistence type="predicted"/>
<keyword evidence="1" id="KW-0812">Transmembrane</keyword>
<evidence type="ECO:0000256" key="1">
    <source>
        <dbReference type="SAM" id="Phobius"/>
    </source>
</evidence>
<keyword evidence="1" id="KW-0472">Membrane</keyword>
<name>A0A8S5Q925_9CAUD</name>
<sequence length="37" mass="4352">MAVFQVSFYTFRVVSNVTPGYTLFYFLYKGKRRGNPP</sequence>
<reference evidence="2" key="1">
    <citation type="journal article" date="2021" name="Proc. Natl. Acad. Sci. U.S.A.">
        <title>A Catalog of Tens of Thousands of Viruses from Human Metagenomes Reveals Hidden Associations with Chronic Diseases.</title>
        <authorList>
            <person name="Tisza M.J."/>
            <person name="Buck C.B."/>
        </authorList>
    </citation>
    <scope>NUCLEOTIDE SEQUENCE</scope>
    <source>
        <strain evidence="2">Ctf8W5</strain>
    </source>
</reference>
<accession>A0A8S5Q925</accession>
<keyword evidence="1" id="KW-1133">Transmembrane helix</keyword>
<dbReference type="EMBL" id="BK015597">
    <property type="protein sequence ID" value="DAE14972.1"/>
    <property type="molecule type" value="Genomic_DNA"/>
</dbReference>
<evidence type="ECO:0000313" key="2">
    <source>
        <dbReference type="EMBL" id="DAE14972.1"/>
    </source>
</evidence>
<organism evidence="2">
    <name type="scientific">Siphoviridae sp. ctf8W5</name>
    <dbReference type="NCBI Taxonomy" id="2825595"/>
    <lineage>
        <taxon>Viruses</taxon>
        <taxon>Duplodnaviria</taxon>
        <taxon>Heunggongvirae</taxon>
        <taxon>Uroviricota</taxon>
        <taxon>Caudoviricetes</taxon>
    </lineage>
</organism>